<dbReference type="EMBL" id="BMOB01000005">
    <property type="protein sequence ID" value="GGI85311.1"/>
    <property type="molecule type" value="Genomic_DNA"/>
</dbReference>
<dbReference type="GO" id="GO:0004659">
    <property type="term" value="F:prenyltransferase activity"/>
    <property type="evidence" value="ECO:0007669"/>
    <property type="project" value="InterPro"/>
</dbReference>
<evidence type="ECO:0000256" key="5">
    <source>
        <dbReference type="ARBA" id="ARBA00022842"/>
    </source>
</evidence>
<reference evidence="9" key="2">
    <citation type="submission" date="2020-09" db="EMBL/GenBank/DDBJ databases">
        <authorList>
            <person name="Sun Q."/>
            <person name="Ohkuma M."/>
        </authorList>
    </citation>
    <scope>NUCLEOTIDE SEQUENCE</scope>
    <source>
        <strain evidence="9">JCM 13919</strain>
    </source>
</reference>
<evidence type="ECO:0000256" key="7">
    <source>
        <dbReference type="RuleBase" id="RU004466"/>
    </source>
</evidence>
<keyword evidence="5" id="KW-0460">Magnesium</keyword>
<dbReference type="PROSITE" id="PS00723">
    <property type="entry name" value="POLYPRENYL_SYNTHASE_1"/>
    <property type="match status" value="1"/>
</dbReference>
<evidence type="ECO:0000256" key="3">
    <source>
        <dbReference type="ARBA" id="ARBA00022679"/>
    </source>
</evidence>
<dbReference type="PANTHER" id="PTHR43281">
    <property type="entry name" value="FARNESYL DIPHOSPHATE SYNTHASE"/>
    <property type="match status" value="1"/>
</dbReference>
<dbReference type="PROSITE" id="PS00444">
    <property type="entry name" value="POLYPRENYL_SYNTHASE_2"/>
    <property type="match status" value="1"/>
</dbReference>
<gene>
    <name evidence="9" type="primary">ispA</name>
    <name evidence="9" type="ORF">GCM10007966_12420</name>
</gene>
<dbReference type="SFLD" id="SFLDS00005">
    <property type="entry name" value="Isoprenoid_Synthase_Type_I"/>
    <property type="match status" value="1"/>
</dbReference>
<comment type="cofactor">
    <cofactor evidence="1">
        <name>Mg(2+)</name>
        <dbReference type="ChEBI" id="CHEBI:18420"/>
    </cofactor>
</comment>
<dbReference type="SUPFAM" id="SSF48576">
    <property type="entry name" value="Terpenoid synthases"/>
    <property type="match status" value="1"/>
</dbReference>
<proteinExistence type="inferred from homology"/>
<dbReference type="FunFam" id="1.10.600.10:FF:000001">
    <property type="entry name" value="Geranylgeranyl diphosphate synthase"/>
    <property type="match status" value="1"/>
</dbReference>
<dbReference type="InterPro" id="IPR008949">
    <property type="entry name" value="Isoprenoid_synthase_dom_sf"/>
</dbReference>
<sequence length="356" mass="39243">MNKPNVPSTSRSTKSSASNPKMLERVNNSSATQKKPRCVGHEVSCQRTQEAKPRKISLKNSTSGEQTLQALMTRHESILNRVIEYSDIPAPRIKEAIRYSLFPGGKRLRPMLVYLIGNLVHASLESLDYIAIAIELTHCYSLIHDDLPAMDNDDVRRGKPSCHRAFDEATAILAGDGMQALAIEILLTKLPGYLPEGNIITIANELVKASGPSGMVSGQALDLTELSNPKIDEAQLSRIHQLKTGQLIRACVLTALAAGTPNREEAHALGMFANHFGLLFQMQDDYLDRYQSENLGKGRSSDLANEKVTYASLFTQQALKQKISDQYDKTFKALSCFGKRATTILCILSDLKNSIK</sequence>
<reference evidence="9" key="1">
    <citation type="journal article" date="2014" name="Int. J. Syst. Evol. Microbiol.">
        <title>Complete genome sequence of Corynebacterium casei LMG S-19264T (=DSM 44701T), isolated from a smear-ripened cheese.</title>
        <authorList>
            <consortium name="US DOE Joint Genome Institute (JGI-PGF)"/>
            <person name="Walter F."/>
            <person name="Albersmeier A."/>
            <person name="Kalinowski J."/>
            <person name="Ruckert C."/>
        </authorList>
    </citation>
    <scope>NUCLEOTIDE SEQUENCE</scope>
    <source>
        <strain evidence="9">JCM 13919</strain>
    </source>
</reference>
<dbReference type="PANTHER" id="PTHR43281:SF1">
    <property type="entry name" value="FARNESYL DIPHOSPHATE SYNTHASE"/>
    <property type="match status" value="1"/>
</dbReference>
<keyword evidence="4" id="KW-0479">Metal-binding</keyword>
<dbReference type="GO" id="GO:0046872">
    <property type="term" value="F:metal ion binding"/>
    <property type="evidence" value="ECO:0007669"/>
    <property type="project" value="UniProtKB-KW"/>
</dbReference>
<comment type="caution">
    <text evidence="9">The sequence shown here is derived from an EMBL/GenBank/DDBJ whole genome shotgun (WGS) entry which is preliminary data.</text>
</comment>
<keyword evidence="10" id="KW-1185">Reference proteome</keyword>
<keyword evidence="3 7" id="KW-0808">Transferase</keyword>
<evidence type="ECO:0000313" key="9">
    <source>
        <dbReference type="EMBL" id="GGI85311.1"/>
    </source>
</evidence>
<evidence type="ECO:0000256" key="6">
    <source>
        <dbReference type="ARBA" id="ARBA00023229"/>
    </source>
</evidence>
<dbReference type="GO" id="GO:0016114">
    <property type="term" value="P:terpenoid biosynthetic process"/>
    <property type="evidence" value="ECO:0007669"/>
    <property type="project" value="UniProtKB-ARBA"/>
</dbReference>
<dbReference type="AlphaFoldDB" id="A0A917JV96"/>
<organism evidence="9 10">
    <name type="scientific">Legionella impletisoli</name>
    <dbReference type="NCBI Taxonomy" id="343510"/>
    <lineage>
        <taxon>Bacteria</taxon>
        <taxon>Pseudomonadati</taxon>
        <taxon>Pseudomonadota</taxon>
        <taxon>Gammaproteobacteria</taxon>
        <taxon>Legionellales</taxon>
        <taxon>Legionellaceae</taxon>
        <taxon>Legionella</taxon>
    </lineage>
</organism>
<dbReference type="Proteomes" id="UP000630149">
    <property type="component" value="Unassembled WGS sequence"/>
</dbReference>
<dbReference type="CDD" id="cd00685">
    <property type="entry name" value="Trans_IPPS_HT"/>
    <property type="match status" value="1"/>
</dbReference>
<dbReference type="GO" id="GO:0008654">
    <property type="term" value="P:phospholipid biosynthetic process"/>
    <property type="evidence" value="ECO:0007669"/>
    <property type="project" value="UniProtKB-ARBA"/>
</dbReference>
<protein>
    <submittedName>
        <fullName evidence="9">(2E,6E)-farnesyl diphosphate synthase</fullName>
    </submittedName>
</protein>
<evidence type="ECO:0000256" key="1">
    <source>
        <dbReference type="ARBA" id="ARBA00001946"/>
    </source>
</evidence>
<keyword evidence="6" id="KW-0414">Isoprene biosynthesis</keyword>
<dbReference type="InterPro" id="IPR033749">
    <property type="entry name" value="Polyprenyl_synt_CS"/>
</dbReference>
<evidence type="ECO:0000313" key="10">
    <source>
        <dbReference type="Proteomes" id="UP000630149"/>
    </source>
</evidence>
<feature type="region of interest" description="Disordered" evidence="8">
    <location>
        <begin position="1"/>
        <end position="58"/>
    </location>
</feature>
<dbReference type="SFLD" id="SFLDG01017">
    <property type="entry name" value="Polyprenyl_Transferase_Like"/>
    <property type="match status" value="1"/>
</dbReference>
<accession>A0A917JV96</accession>
<feature type="compositionally biased region" description="Low complexity" evidence="8">
    <location>
        <begin position="8"/>
        <end position="18"/>
    </location>
</feature>
<evidence type="ECO:0000256" key="4">
    <source>
        <dbReference type="ARBA" id="ARBA00022723"/>
    </source>
</evidence>
<dbReference type="Gene3D" id="1.10.600.10">
    <property type="entry name" value="Farnesyl Diphosphate Synthase"/>
    <property type="match status" value="1"/>
</dbReference>
<evidence type="ECO:0000256" key="8">
    <source>
        <dbReference type="SAM" id="MobiDB-lite"/>
    </source>
</evidence>
<dbReference type="Pfam" id="PF00348">
    <property type="entry name" value="polyprenyl_synt"/>
    <property type="match status" value="1"/>
</dbReference>
<name>A0A917JV96_9GAMM</name>
<comment type="similarity">
    <text evidence="2 7">Belongs to the FPP/GGPP synthase family.</text>
</comment>
<dbReference type="InterPro" id="IPR000092">
    <property type="entry name" value="Polyprenyl_synt"/>
</dbReference>
<evidence type="ECO:0000256" key="2">
    <source>
        <dbReference type="ARBA" id="ARBA00006706"/>
    </source>
</evidence>